<dbReference type="EMBL" id="CM055752">
    <property type="protein sequence ID" value="KAJ7992116.1"/>
    <property type="molecule type" value="Genomic_DNA"/>
</dbReference>
<accession>A0ACC2FLC1</accession>
<name>A0ACC2FLC1_DALPE</name>
<gene>
    <name evidence="1" type="ORF">DPEC_G00275210</name>
</gene>
<reference evidence="1" key="1">
    <citation type="submission" date="2021-05" db="EMBL/GenBank/DDBJ databases">
        <authorList>
            <person name="Pan Q."/>
            <person name="Jouanno E."/>
            <person name="Zahm M."/>
            <person name="Klopp C."/>
            <person name="Cabau C."/>
            <person name="Louis A."/>
            <person name="Berthelot C."/>
            <person name="Parey E."/>
            <person name="Roest Crollius H."/>
            <person name="Montfort J."/>
            <person name="Robinson-Rechavi M."/>
            <person name="Bouchez O."/>
            <person name="Lampietro C."/>
            <person name="Lopez Roques C."/>
            <person name="Donnadieu C."/>
            <person name="Postlethwait J."/>
            <person name="Bobe J."/>
            <person name="Dillon D."/>
            <person name="Chandos A."/>
            <person name="von Hippel F."/>
            <person name="Guiguen Y."/>
        </authorList>
    </citation>
    <scope>NUCLEOTIDE SEQUENCE</scope>
    <source>
        <strain evidence="1">YG-Jan2019</strain>
    </source>
</reference>
<protein>
    <submittedName>
        <fullName evidence="1">Uncharacterized protein</fullName>
    </submittedName>
</protein>
<proteinExistence type="predicted"/>
<evidence type="ECO:0000313" key="2">
    <source>
        <dbReference type="Proteomes" id="UP001157502"/>
    </source>
</evidence>
<dbReference type="Proteomes" id="UP001157502">
    <property type="component" value="Chromosome 25"/>
</dbReference>
<evidence type="ECO:0000313" key="1">
    <source>
        <dbReference type="EMBL" id="KAJ7992116.1"/>
    </source>
</evidence>
<organism evidence="1 2">
    <name type="scientific">Dallia pectoralis</name>
    <name type="common">Alaska blackfish</name>
    <dbReference type="NCBI Taxonomy" id="75939"/>
    <lineage>
        <taxon>Eukaryota</taxon>
        <taxon>Metazoa</taxon>
        <taxon>Chordata</taxon>
        <taxon>Craniata</taxon>
        <taxon>Vertebrata</taxon>
        <taxon>Euteleostomi</taxon>
        <taxon>Actinopterygii</taxon>
        <taxon>Neopterygii</taxon>
        <taxon>Teleostei</taxon>
        <taxon>Protacanthopterygii</taxon>
        <taxon>Esociformes</taxon>
        <taxon>Umbridae</taxon>
        <taxon>Dallia</taxon>
    </lineage>
</organism>
<sequence length="84" mass="9686">MGGEEPVHLLRGGLSRRRLQESDQREDLRYIPITEPPATTTPQWEERGINHDLHSGVSTATRTDAHRATVRLEMDKKQKRIVCR</sequence>
<keyword evidence="2" id="KW-1185">Reference proteome</keyword>
<comment type="caution">
    <text evidence="1">The sequence shown here is derived from an EMBL/GenBank/DDBJ whole genome shotgun (WGS) entry which is preliminary data.</text>
</comment>